<dbReference type="Pfam" id="PF01713">
    <property type="entry name" value="Smr"/>
    <property type="match status" value="1"/>
</dbReference>
<dbReference type="PROSITE" id="PS50828">
    <property type="entry name" value="SMR"/>
    <property type="match status" value="1"/>
</dbReference>
<name>M3JED6_CANMX</name>
<dbReference type="Proteomes" id="UP000011777">
    <property type="component" value="Unassembled WGS sequence"/>
</dbReference>
<dbReference type="Gene3D" id="3.30.1370.110">
    <property type="match status" value="1"/>
</dbReference>
<dbReference type="PANTHER" id="PTHR47417:SF1">
    <property type="entry name" value="SMR DOMAIN-CONTAINING PROTEIN YPL199C"/>
    <property type="match status" value="1"/>
</dbReference>
<evidence type="ECO:0000256" key="1">
    <source>
        <dbReference type="SAM" id="MobiDB-lite"/>
    </source>
</evidence>
<dbReference type="InterPro" id="IPR053020">
    <property type="entry name" value="Smr_domain_protein"/>
</dbReference>
<dbReference type="InterPro" id="IPR002625">
    <property type="entry name" value="Smr_dom"/>
</dbReference>
<feature type="region of interest" description="Disordered" evidence="1">
    <location>
        <begin position="190"/>
        <end position="234"/>
    </location>
</feature>
<dbReference type="HOGENOM" id="CLU_069447_1_0_1"/>
<feature type="compositionally biased region" description="Basic and acidic residues" evidence="1">
    <location>
        <begin position="57"/>
        <end position="72"/>
    </location>
</feature>
<evidence type="ECO:0000313" key="3">
    <source>
        <dbReference type="EMBL" id="EMG50563.1"/>
    </source>
</evidence>
<protein>
    <recommendedName>
        <fullName evidence="2">Smr domain-containing protein</fullName>
    </recommendedName>
</protein>
<dbReference type="STRING" id="1245528.M3JED6"/>
<sequence>MTDIINRGAKLFDDNETTERDYNHATDSEYKRLRNEADKLYKKKQQLSQQSQQAYKSGDKQQAHELSEESKRVLSQAEECNRQAAQYVFRENNEDSGPDEIDLHGLYVKEAEWILERRIYHAVNTQQSHLNVIVGKGLHSANGVAKIKPAVDELCDKVRLNHYIDPKNAGVLVIDLKNVNVNQLPSDWSQGLSNVSQPQQAYHGTGQPQYNQQPQHNNQYQQQPYNNNNNNNNNNGLVELVLKLVCACFNNK</sequence>
<evidence type="ECO:0000313" key="4">
    <source>
        <dbReference type="Proteomes" id="UP000011777"/>
    </source>
</evidence>
<feature type="compositionally biased region" description="Low complexity" evidence="1">
    <location>
        <begin position="46"/>
        <end position="56"/>
    </location>
</feature>
<organism evidence="3 4">
    <name type="scientific">Candida maltosa (strain Xu316)</name>
    <name type="common">Yeast</name>
    <dbReference type="NCBI Taxonomy" id="1245528"/>
    <lineage>
        <taxon>Eukaryota</taxon>
        <taxon>Fungi</taxon>
        <taxon>Dikarya</taxon>
        <taxon>Ascomycota</taxon>
        <taxon>Saccharomycotina</taxon>
        <taxon>Pichiomycetes</taxon>
        <taxon>Debaryomycetaceae</taxon>
        <taxon>Candida/Lodderomyces clade</taxon>
        <taxon>Candida</taxon>
    </lineage>
</organism>
<dbReference type="SMART" id="SM01162">
    <property type="entry name" value="DUF1771"/>
    <property type="match status" value="1"/>
</dbReference>
<dbReference type="OMA" id="DYIFREN"/>
<evidence type="ECO:0000259" key="2">
    <source>
        <dbReference type="PROSITE" id="PS50828"/>
    </source>
</evidence>
<feature type="domain" description="Smr" evidence="2">
    <location>
        <begin position="101"/>
        <end position="177"/>
    </location>
</feature>
<accession>M3JED6</accession>
<dbReference type="PANTHER" id="PTHR47417">
    <property type="entry name" value="SMR DOMAIN-CONTAINING PROTEIN YPL199C"/>
    <property type="match status" value="1"/>
</dbReference>
<dbReference type="OrthoDB" id="3231855at2759"/>
<dbReference type="AlphaFoldDB" id="M3JED6"/>
<dbReference type="InterPro" id="IPR013899">
    <property type="entry name" value="DUF1771"/>
</dbReference>
<dbReference type="Pfam" id="PF08590">
    <property type="entry name" value="DUF1771"/>
    <property type="match status" value="1"/>
</dbReference>
<proteinExistence type="predicted"/>
<dbReference type="EMBL" id="AOGT01000181">
    <property type="protein sequence ID" value="EMG50563.1"/>
    <property type="molecule type" value="Genomic_DNA"/>
</dbReference>
<dbReference type="InterPro" id="IPR036063">
    <property type="entry name" value="Smr_dom_sf"/>
</dbReference>
<keyword evidence="4" id="KW-1185">Reference proteome</keyword>
<feature type="compositionally biased region" description="Polar residues" evidence="1">
    <location>
        <begin position="190"/>
        <end position="202"/>
    </location>
</feature>
<dbReference type="eggNOG" id="KOG2401">
    <property type="taxonomic scope" value="Eukaryota"/>
</dbReference>
<dbReference type="SUPFAM" id="SSF160443">
    <property type="entry name" value="SMR domain-like"/>
    <property type="match status" value="1"/>
</dbReference>
<dbReference type="SMART" id="SM00463">
    <property type="entry name" value="SMR"/>
    <property type="match status" value="1"/>
</dbReference>
<comment type="caution">
    <text evidence="3">The sequence shown here is derived from an EMBL/GenBank/DDBJ whole genome shotgun (WGS) entry which is preliminary data.</text>
</comment>
<gene>
    <name evidence="3" type="ORF">G210_2199</name>
</gene>
<feature type="compositionally biased region" description="Low complexity" evidence="1">
    <location>
        <begin position="207"/>
        <end position="234"/>
    </location>
</feature>
<reference evidence="3 4" key="1">
    <citation type="submission" date="2013-02" db="EMBL/GenBank/DDBJ databases">
        <title>Genome sequence of Candida maltosa Xu316, a potential industrial strain for xylitol and ethanol production.</title>
        <authorList>
            <person name="Yu J."/>
            <person name="Wang Q."/>
            <person name="Geng X."/>
            <person name="Bao W."/>
            <person name="He P."/>
            <person name="Cai J."/>
        </authorList>
    </citation>
    <scope>NUCLEOTIDE SEQUENCE [LARGE SCALE GENOMIC DNA]</scope>
    <source>
        <strain evidence="4">Xu316</strain>
    </source>
</reference>
<feature type="region of interest" description="Disordered" evidence="1">
    <location>
        <begin position="41"/>
        <end position="75"/>
    </location>
</feature>